<gene>
    <name evidence="2" type="ORF">ACHE_20598S</name>
</gene>
<dbReference type="EMBL" id="AP024417">
    <property type="protein sequence ID" value="BCR85140.1"/>
    <property type="molecule type" value="Genomic_DNA"/>
</dbReference>
<sequence>MSFEIDLGTTTLNFLGSNLGLTQCATALILPPNEASDSIDTTEIKKQLEKRELWVDQVPELKVHIYVGVGPDLARPASTFVSHIGEIFCHSKLWLDLGLNVLFKSCDHGDNSTRFQLSFGLRRTTKHQTTKRSRIPVKLRSTHDTIPPDGIPIAQISTIYISLEFTRCNERVQRDMTSSTVSGGLFTELLEANIPLDSFANDEIGAWIFAEPFQGLEELYQLSLPSPERYPQLPESPNNYSEEFHTLFDVGFRNIIAENQRADKGTRATKSEDSKSLSTVFPAVFSLGYRETMNERLQFIPCIASSIASILEISKNSKLREKRDKLKSSRHLHYQTQPNSSAAGDTSTVRTALKQSLWRIAQKQLHKPGASKNLSPLGRTSAADERYPTPDYTTLLDDEDDEDDDTDSNDSDYYLGTDIDELEFESLEEPQERNTKDEEESILSITEDYTNLSIDMLDSKADENEEMDFDEPKLEDIKRADQHTRFFIPSPASGNYSSHTIPQSDSEMLTSDCVEEYMDLAGQNYPPTIAVSVEPRQITEDFDDMLC</sequence>
<reference evidence="2" key="2">
    <citation type="submission" date="2021-02" db="EMBL/GenBank/DDBJ databases">
        <title>Aspergillus chevalieri M1 genome sequence.</title>
        <authorList>
            <person name="Kadooka C."/>
            <person name="Mori K."/>
            <person name="Futagami T."/>
        </authorList>
    </citation>
    <scope>NUCLEOTIDE SEQUENCE</scope>
    <source>
        <strain evidence="2">M1</strain>
    </source>
</reference>
<dbReference type="RefSeq" id="XP_043133662.1">
    <property type="nucleotide sequence ID" value="XM_043284918.1"/>
</dbReference>
<evidence type="ECO:0000256" key="1">
    <source>
        <dbReference type="SAM" id="MobiDB-lite"/>
    </source>
</evidence>
<proteinExistence type="predicted"/>
<dbReference type="AlphaFoldDB" id="A0A7R7VI39"/>
<evidence type="ECO:0000313" key="3">
    <source>
        <dbReference type="Proteomes" id="UP000637239"/>
    </source>
</evidence>
<reference evidence="2" key="1">
    <citation type="submission" date="2021-01" db="EMBL/GenBank/DDBJ databases">
        <authorList>
            <consortium name="Aspergillus chevalieri M1 genome sequencing consortium"/>
            <person name="Kazuki M."/>
            <person name="Futagami T."/>
        </authorList>
    </citation>
    <scope>NUCLEOTIDE SEQUENCE</scope>
    <source>
        <strain evidence="2">M1</strain>
    </source>
</reference>
<dbReference type="Proteomes" id="UP000637239">
    <property type="component" value="Chromosome 2"/>
</dbReference>
<feature type="region of interest" description="Disordered" evidence="1">
    <location>
        <begin position="322"/>
        <end position="348"/>
    </location>
</feature>
<accession>A0A7R7VI39</accession>
<evidence type="ECO:0000313" key="2">
    <source>
        <dbReference type="EMBL" id="BCR85140.1"/>
    </source>
</evidence>
<feature type="compositionally biased region" description="Polar residues" evidence="1">
    <location>
        <begin position="334"/>
        <end position="348"/>
    </location>
</feature>
<organism evidence="2 3">
    <name type="scientific">Aspergillus chevalieri</name>
    <name type="common">Eurotium chevalieri</name>
    <dbReference type="NCBI Taxonomy" id="182096"/>
    <lineage>
        <taxon>Eukaryota</taxon>
        <taxon>Fungi</taxon>
        <taxon>Dikarya</taxon>
        <taxon>Ascomycota</taxon>
        <taxon>Pezizomycotina</taxon>
        <taxon>Eurotiomycetes</taxon>
        <taxon>Eurotiomycetidae</taxon>
        <taxon>Eurotiales</taxon>
        <taxon>Aspergillaceae</taxon>
        <taxon>Aspergillus</taxon>
        <taxon>Aspergillus subgen. Aspergillus</taxon>
    </lineage>
</organism>
<feature type="compositionally biased region" description="Acidic residues" evidence="1">
    <location>
        <begin position="396"/>
        <end position="410"/>
    </location>
</feature>
<dbReference type="GeneID" id="66979499"/>
<dbReference type="KEGG" id="ache:ACHE_20598S"/>
<name>A0A7R7VI39_ASPCH</name>
<feature type="region of interest" description="Disordered" evidence="1">
    <location>
        <begin position="365"/>
        <end position="414"/>
    </location>
</feature>
<protein>
    <submittedName>
        <fullName evidence="2">Uncharacterized protein</fullName>
    </submittedName>
</protein>
<keyword evidence="3" id="KW-1185">Reference proteome</keyword>